<dbReference type="InterPro" id="IPR004629">
    <property type="entry name" value="WecG_TagA_CpsF"/>
</dbReference>
<dbReference type="EMBL" id="JBHUOM010000023">
    <property type="protein sequence ID" value="MFD2937235.1"/>
    <property type="molecule type" value="Genomic_DNA"/>
</dbReference>
<evidence type="ECO:0000256" key="2">
    <source>
        <dbReference type="ARBA" id="ARBA00022679"/>
    </source>
</evidence>
<organism evidence="3 4">
    <name type="scientific">Spirosoma flavum</name>
    <dbReference type="NCBI Taxonomy" id="2048557"/>
    <lineage>
        <taxon>Bacteria</taxon>
        <taxon>Pseudomonadati</taxon>
        <taxon>Bacteroidota</taxon>
        <taxon>Cytophagia</taxon>
        <taxon>Cytophagales</taxon>
        <taxon>Cytophagaceae</taxon>
        <taxon>Spirosoma</taxon>
    </lineage>
</organism>
<dbReference type="Pfam" id="PF03808">
    <property type="entry name" value="Glyco_tran_WecG"/>
    <property type="match status" value="1"/>
</dbReference>
<reference evidence="4" key="1">
    <citation type="journal article" date="2019" name="Int. J. Syst. Evol. Microbiol.">
        <title>The Global Catalogue of Microorganisms (GCM) 10K type strain sequencing project: providing services to taxonomists for standard genome sequencing and annotation.</title>
        <authorList>
            <consortium name="The Broad Institute Genomics Platform"/>
            <consortium name="The Broad Institute Genome Sequencing Center for Infectious Disease"/>
            <person name="Wu L."/>
            <person name="Ma J."/>
        </authorList>
    </citation>
    <scope>NUCLEOTIDE SEQUENCE [LARGE SCALE GENOMIC DNA]</scope>
    <source>
        <strain evidence="4">KCTC 52490</strain>
    </source>
</reference>
<evidence type="ECO:0000313" key="4">
    <source>
        <dbReference type="Proteomes" id="UP001597512"/>
    </source>
</evidence>
<keyword evidence="4" id="KW-1185">Reference proteome</keyword>
<gene>
    <name evidence="3" type="ORF">ACFS25_25870</name>
</gene>
<dbReference type="CDD" id="cd06533">
    <property type="entry name" value="Glyco_transf_WecG_TagA"/>
    <property type="match status" value="1"/>
</dbReference>
<evidence type="ECO:0000256" key="1">
    <source>
        <dbReference type="ARBA" id="ARBA00022676"/>
    </source>
</evidence>
<evidence type="ECO:0000313" key="3">
    <source>
        <dbReference type="EMBL" id="MFD2937235.1"/>
    </source>
</evidence>
<keyword evidence="1" id="KW-0328">Glycosyltransferase</keyword>
<dbReference type="PANTHER" id="PTHR34136:SF1">
    <property type="entry name" value="UDP-N-ACETYL-D-MANNOSAMINURONIC ACID TRANSFERASE"/>
    <property type="match status" value="1"/>
</dbReference>
<proteinExistence type="predicted"/>
<dbReference type="PANTHER" id="PTHR34136">
    <property type="match status" value="1"/>
</dbReference>
<name>A0ABW6ASM5_9BACT</name>
<keyword evidence="2" id="KW-0808">Transferase</keyword>
<protein>
    <submittedName>
        <fullName evidence="3">WecB/TagA/CpsF family glycosyltransferase</fullName>
    </submittedName>
</protein>
<accession>A0ABW6ASM5</accession>
<dbReference type="NCBIfam" id="TIGR00696">
    <property type="entry name" value="wecG_tagA_cpsF"/>
    <property type="match status" value="1"/>
</dbReference>
<comment type="caution">
    <text evidence="3">The sequence shown here is derived from an EMBL/GenBank/DDBJ whole genome shotgun (WGS) entry which is preliminary data.</text>
</comment>
<dbReference type="RefSeq" id="WP_381506845.1">
    <property type="nucleotide sequence ID" value="NZ_JBHUOM010000023.1"/>
</dbReference>
<sequence length="254" mass="29416">MSQIDFLGYSLAVNPFPIILDKEKKIIINTINQNAFCVAERDLLFKSALQASDILLPDGMSIVKACKYITGKRLKKIAGADMHNYLLKMLNETKGKCFYLGASQETLNKIAIRMQNEYPLIETGYYSPPYKKSFDEKDIQTMVKNINNFSPDIVFVGLTAPKQEKLVHLIKENIETRLICSIGAVFDFYAGTITRPSEFWINLNLEWFIRFAKEPRRMWKRYLYYGAIFTYDIIVAKIKTINYLKKEIDKNSNI</sequence>
<dbReference type="Proteomes" id="UP001597512">
    <property type="component" value="Unassembled WGS sequence"/>
</dbReference>